<evidence type="ECO:0000259" key="6">
    <source>
        <dbReference type="Pfam" id="PF07298"/>
    </source>
</evidence>
<reference evidence="7 8" key="1">
    <citation type="submission" date="2023-07" db="EMBL/GenBank/DDBJ databases">
        <title>Sorghum-associated microbial communities from plants grown in Nebraska, USA.</title>
        <authorList>
            <person name="Schachtman D."/>
        </authorList>
    </citation>
    <scope>NUCLEOTIDE SEQUENCE [LARGE SCALE GENOMIC DNA]</scope>
    <source>
        <strain evidence="7 8">DS1027</strain>
    </source>
</reference>
<name>A0ABU1MK25_9SPHN</name>
<comment type="caution">
    <text evidence="7">The sequence shown here is derived from an EMBL/GenBank/DDBJ whole genome shotgun (WGS) entry which is preliminary data.</text>
</comment>
<gene>
    <name evidence="7" type="ORF">J2792_001525</name>
</gene>
<evidence type="ECO:0000256" key="5">
    <source>
        <dbReference type="SAM" id="Phobius"/>
    </source>
</evidence>
<dbReference type="Proteomes" id="UP001184150">
    <property type="component" value="Unassembled WGS sequence"/>
</dbReference>
<evidence type="ECO:0000256" key="4">
    <source>
        <dbReference type="ARBA" id="ARBA00023136"/>
    </source>
</evidence>
<evidence type="ECO:0000256" key="2">
    <source>
        <dbReference type="ARBA" id="ARBA00022692"/>
    </source>
</evidence>
<feature type="transmembrane region" description="Helical" evidence="5">
    <location>
        <begin position="34"/>
        <end position="56"/>
    </location>
</feature>
<feature type="transmembrane region" description="Helical" evidence="5">
    <location>
        <begin position="194"/>
        <end position="214"/>
    </location>
</feature>
<evidence type="ECO:0000313" key="7">
    <source>
        <dbReference type="EMBL" id="MDR6510659.1"/>
    </source>
</evidence>
<keyword evidence="4 5" id="KW-0472">Membrane</keyword>
<sequence length="227" mass="24947">MIESHLPLALAMLFFAGSHWVLSHPLRKPAVKALGLNGFLAVYSIIALVALILVLIMHDRAPDGPMLWNGYAVLPWLAGSLLSFTAMALLLASFARNPALAPRNMNGLSTALPQGVFRVTRHPMMFAIALWGISHLIVAPSLRSLLLNGGLALMAVGGARTQDAKFQALYDKEWRIWSRRSPFWPDLRNLGQLGWAWGGALILWGLITALHWLLAGIPAGPWRFFES</sequence>
<feature type="transmembrane region" description="Helical" evidence="5">
    <location>
        <begin position="124"/>
        <end position="142"/>
    </location>
</feature>
<dbReference type="Pfam" id="PF07298">
    <property type="entry name" value="NnrU"/>
    <property type="match status" value="1"/>
</dbReference>
<feature type="domain" description="NnrU" evidence="6">
    <location>
        <begin position="8"/>
        <end position="218"/>
    </location>
</feature>
<feature type="transmembrane region" description="Helical" evidence="5">
    <location>
        <begin position="76"/>
        <end position="95"/>
    </location>
</feature>
<keyword evidence="2 5" id="KW-0812">Transmembrane</keyword>
<protein>
    <submittedName>
        <fullName evidence="7">Membrane protein</fullName>
    </submittedName>
</protein>
<organism evidence="7 8">
    <name type="scientific">Novosphingobium capsulatum</name>
    <dbReference type="NCBI Taxonomy" id="13688"/>
    <lineage>
        <taxon>Bacteria</taxon>
        <taxon>Pseudomonadati</taxon>
        <taxon>Pseudomonadota</taxon>
        <taxon>Alphaproteobacteria</taxon>
        <taxon>Sphingomonadales</taxon>
        <taxon>Sphingomonadaceae</taxon>
        <taxon>Novosphingobium</taxon>
    </lineage>
</organism>
<accession>A0ABU1MK25</accession>
<dbReference type="Gene3D" id="1.20.120.1630">
    <property type="match status" value="1"/>
</dbReference>
<evidence type="ECO:0000313" key="8">
    <source>
        <dbReference type="Proteomes" id="UP001184150"/>
    </source>
</evidence>
<proteinExistence type="predicted"/>
<comment type="subcellular location">
    <subcellularLocation>
        <location evidence="1">Membrane</location>
        <topology evidence="1">Multi-pass membrane protein</topology>
    </subcellularLocation>
</comment>
<evidence type="ECO:0000256" key="1">
    <source>
        <dbReference type="ARBA" id="ARBA00004141"/>
    </source>
</evidence>
<feature type="transmembrane region" description="Helical" evidence="5">
    <location>
        <begin position="6"/>
        <end position="22"/>
    </location>
</feature>
<evidence type="ECO:0000256" key="3">
    <source>
        <dbReference type="ARBA" id="ARBA00022989"/>
    </source>
</evidence>
<keyword evidence="8" id="KW-1185">Reference proteome</keyword>
<dbReference type="RefSeq" id="WP_309804806.1">
    <property type="nucleotide sequence ID" value="NZ_JAVDRD010000003.1"/>
</dbReference>
<dbReference type="EMBL" id="JAVDRD010000003">
    <property type="protein sequence ID" value="MDR6510659.1"/>
    <property type="molecule type" value="Genomic_DNA"/>
</dbReference>
<dbReference type="InterPro" id="IPR009915">
    <property type="entry name" value="NnrU_dom"/>
</dbReference>
<keyword evidence="3 5" id="KW-1133">Transmembrane helix</keyword>